<proteinExistence type="predicted"/>
<name>A0ABR9FR28_9GAMM</name>
<organism evidence="1 2">
    <name type="scientific">Pseudoalteromonas prydzensis</name>
    <dbReference type="NCBI Taxonomy" id="182141"/>
    <lineage>
        <taxon>Bacteria</taxon>
        <taxon>Pseudomonadati</taxon>
        <taxon>Pseudomonadota</taxon>
        <taxon>Gammaproteobacteria</taxon>
        <taxon>Alteromonadales</taxon>
        <taxon>Pseudoalteromonadaceae</taxon>
        <taxon>Pseudoalteromonas</taxon>
    </lineage>
</organism>
<gene>
    <name evidence="1" type="ORF">EI167_17970</name>
</gene>
<protein>
    <recommendedName>
        <fullName evidence="3">Orphan protein</fullName>
    </recommendedName>
</protein>
<dbReference type="RefSeq" id="WP_064664747.1">
    <property type="nucleotide sequence ID" value="NZ_BDDT01000001.1"/>
</dbReference>
<sequence length="106" mass="12410">MEISEDKKIQLLYRVEPGCLGPTGAQIIEHFCVYANQHLSAPYFAHYHFIPRFDKSKAEREYSINARLLSEPQVQTYLTHFKTTKDGFEEQLDELLTQAIESFLER</sequence>
<evidence type="ECO:0000313" key="1">
    <source>
        <dbReference type="EMBL" id="MBE0459290.1"/>
    </source>
</evidence>
<accession>A0ABR9FR28</accession>
<dbReference type="GeneID" id="303294657"/>
<dbReference type="EMBL" id="RRZA01000071">
    <property type="protein sequence ID" value="MBE0459290.1"/>
    <property type="molecule type" value="Genomic_DNA"/>
</dbReference>
<comment type="caution">
    <text evidence="1">The sequence shown here is derived from an EMBL/GenBank/DDBJ whole genome shotgun (WGS) entry which is preliminary data.</text>
</comment>
<keyword evidence="2" id="KW-1185">Reference proteome</keyword>
<evidence type="ECO:0008006" key="3">
    <source>
        <dbReference type="Google" id="ProtNLM"/>
    </source>
</evidence>
<reference evidence="1 2" key="1">
    <citation type="submission" date="2020-07" db="EMBL/GenBank/DDBJ databases">
        <title>Halophilic bacteria isolated from french cheeses.</title>
        <authorList>
            <person name="Kothe C.I."/>
            <person name="Farah-Kraiem B."/>
            <person name="Renault P."/>
            <person name="Dridi B."/>
        </authorList>
    </citation>
    <scope>NUCLEOTIDE SEQUENCE [LARGE SCALE GENOMIC DNA]</scope>
    <source>
        <strain evidence="1 2">FME14</strain>
    </source>
</reference>
<evidence type="ECO:0000313" key="2">
    <source>
        <dbReference type="Proteomes" id="UP000707245"/>
    </source>
</evidence>
<dbReference type="Proteomes" id="UP000707245">
    <property type="component" value="Unassembled WGS sequence"/>
</dbReference>